<evidence type="ECO:0000256" key="1">
    <source>
        <dbReference type="ARBA" id="ARBA00022679"/>
    </source>
</evidence>
<dbReference type="PANTHER" id="PTHR46401">
    <property type="entry name" value="GLYCOSYLTRANSFERASE WBBK-RELATED"/>
    <property type="match status" value="1"/>
</dbReference>
<dbReference type="InterPro" id="IPR001296">
    <property type="entry name" value="Glyco_trans_1"/>
</dbReference>
<dbReference type="Proteomes" id="UP000249082">
    <property type="component" value="Unassembled WGS sequence"/>
</dbReference>
<keyword evidence="1 3" id="KW-0808">Transferase</keyword>
<protein>
    <submittedName>
        <fullName evidence="3">Glycosyltransferase family 1 protein</fullName>
    </submittedName>
</protein>
<organism evidence="3 4">
    <name type="scientific">Novosphingobium pentaromativorans</name>
    <dbReference type="NCBI Taxonomy" id="205844"/>
    <lineage>
        <taxon>Bacteria</taxon>
        <taxon>Pseudomonadati</taxon>
        <taxon>Pseudomonadota</taxon>
        <taxon>Alphaproteobacteria</taxon>
        <taxon>Sphingomonadales</taxon>
        <taxon>Sphingomonadaceae</taxon>
        <taxon>Novosphingobium</taxon>
    </lineage>
</organism>
<evidence type="ECO:0000313" key="3">
    <source>
        <dbReference type="EMBL" id="PZQ54561.1"/>
    </source>
</evidence>
<evidence type="ECO:0000259" key="2">
    <source>
        <dbReference type="Pfam" id="PF00534"/>
    </source>
</evidence>
<dbReference type="Gene3D" id="3.40.50.2000">
    <property type="entry name" value="Glycogen Phosphorylase B"/>
    <property type="match status" value="1"/>
</dbReference>
<dbReference type="CDD" id="cd03809">
    <property type="entry name" value="GT4_MtfB-like"/>
    <property type="match status" value="1"/>
</dbReference>
<comment type="caution">
    <text evidence="3">The sequence shown here is derived from an EMBL/GenBank/DDBJ whole genome shotgun (WGS) entry which is preliminary data.</text>
</comment>
<evidence type="ECO:0000313" key="4">
    <source>
        <dbReference type="Proteomes" id="UP000249082"/>
    </source>
</evidence>
<dbReference type="SUPFAM" id="SSF53756">
    <property type="entry name" value="UDP-Glycosyltransferase/glycogen phosphorylase"/>
    <property type="match status" value="1"/>
</dbReference>
<dbReference type="Pfam" id="PF00534">
    <property type="entry name" value="Glycos_transf_1"/>
    <property type="match status" value="1"/>
</dbReference>
<dbReference type="EMBL" id="QFPX01000008">
    <property type="protein sequence ID" value="PZQ54561.1"/>
    <property type="molecule type" value="Genomic_DNA"/>
</dbReference>
<name>A0A2W5NMA6_9SPHN</name>
<gene>
    <name evidence="3" type="ORF">DI555_10980</name>
</gene>
<feature type="domain" description="Glycosyl transferase family 1" evidence="2">
    <location>
        <begin position="212"/>
        <end position="359"/>
    </location>
</feature>
<reference evidence="3 4" key="1">
    <citation type="submission" date="2017-08" db="EMBL/GenBank/DDBJ databases">
        <title>Infants hospitalized years apart are colonized by the same room-sourced microbial strains.</title>
        <authorList>
            <person name="Brooks B."/>
            <person name="Olm M.R."/>
            <person name="Firek B.A."/>
            <person name="Baker R."/>
            <person name="Thomas B.C."/>
            <person name="Morowitz M.J."/>
            <person name="Banfield J.F."/>
        </authorList>
    </citation>
    <scope>NUCLEOTIDE SEQUENCE [LARGE SCALE GENOMIC DNA]</scope>
    <source>
        <strain evidence="3">S2_005_002_R2_33</strain>
    </source>
</reference>
<proteinExistence type="predicted"/>
<sequence length="401" mass="43909">MKGNRTSMTERPFVLDVSRLIWRLWAGRLPTGIDRVCLAYLEEFADRSLAMLQSRERRVVLGPRGSDRLFALLRAGVGKPIRRALVARLATAVPMAMARPPRVEGKIYLNVGHTGLNAPGLVDWLAAKRLRPVFLIHDLIPITHPQYCRAGEADRHAARMRGALAAAQGFIVNSADTGEELARFARSEGLAPAPMLVAHLGIEPLAAGPKAAELAPTDRPYFLCLGTIEARKNHILLLRAWQGLRERLGEETPDLVLVGQRGWEAQDTFDLLDSQQHENGRIIELARCTDGELAALLDGARALLMPSHVEGYGLPVLEAFSRGTPVIAADLAVYRELAPGIPMLLPPDDAQGWQDAVLACLGDSAETARQRQLLGDYQAPSWAGHMALVEDWLPRLESTPS</sequence>
<dbReference type="GO" id="GO:0016757">
    <property type="term" value="F:glycosyltransferase activity"/>
    <property type="evidence" value="ECO:0007669"/>
    <property type="project" value="InterPro"/>
</dbReference>
<dbReference type="PANTHER" id="PTHR46401:SF2">
    <property type="entry name" value="GLYCOSYLTRANSFERASE WBBK-RELATED"/>
    <property type="match status" value="1"/>
</dbReference>
<dbReference type="AlphaFoldDB" id="A0A2W5NMA6"/>
<accession>A0A2W5NMA6</accession>